<feature type="region of interest" description="Disordered" evidence="1">
    <location>
        <begin position="82"/>
        <end position="103"/>
    </location>
</feature>
<organism evidence="2 3">
    <name type="scientific">Haemonchus contortus</name>
    <name type="common">Barber pole worm</name>
    <dbReference type="NCBI Taxonomy" id="6289"/>
    <lineage>
        <taxon>Eukaryota</taxon>
        <taxon>Metazoa</taxon>
        <taxon>Ecdysozoa</taxon>
        <taxon>Nematoda</taxon>
        <taxon>Chromadorea</taxon>
        <taxon>Rhabditida</taxon>
        <taxon>Rhabditina</taxon>
        <taxon>Rhabditomorpha</taxon>
        <taxon>Strongyloidea</taxon>
        <taxon>Trichostrongylidae</taxon>
        <taxon>Haemonchus</taxon>
    </lineage>
</organism>
<keyword evidence="2" id="KW-1185">Reference proteome</keyword>
<dbReference type="AlphaFoldDB" id="A0A7I4YD03"/>
<proteinExistence type="predicted"/>
<evidence type="ECO:0000313" key="2">
    <source>
        <dbReference type="Proteomes" id="UP000025227"/>
    </source>
</evidence>
<dbReference type="OrthoDB" id="8193815at2759"/>
<sequence length="103" mass="11410">MSLLTLSRRPGGPHTSCDTVMTRTFTEWITRDVKRTRERLLVRWSDFFTKALNKGNAVPSFPEARTIQCSTMVVTSGPVTDVRSSKSMINGTTGGTGDDLNQE</sequence>
<accession>A0A7I4YD03</accession>
<dbReference type="Proteomes" id="UP000025227">
    <property type="component" value="Unplaced"/>
</dbReference>
<name>A0A7I4YD03_HAECO</name>
<evidence type="ECO:0000313" key="3">
    <source>
        <dbReference type="WBParaSite" id="HCON_00074970-00001"/>
    </source>
</evidence>
<dbReference type="WBParaSite" id="HCON_00074970-00001">
    <property type="protein sequence ID" value="HCON_00074970-00001"/>
    <property type="gene ID" value="HCON_00074970"/>
</dbReference>
<reference evidence="3" key="1">
    <citation type="submission" date="2020-12" db="UniProtKB">
        <authorList>
            <consortium name="WormBaseParasite"/>
        </authorList>
    </citation>
    <scope>IDENTIFICATION</scope>
    <source>
        <strain evidence="3">MHco3</strain>
    </source>
</reference>
<evidence type="ECO:0000256" key="1">
    <source>
        <dbReference type="SAM" id="MobiDB-lite"/>
    </source>
</evidence>
<protein>
    <submittedName>
        <fullName evidence="3">Uncharacterized protein</fullName>
    </submittedName>
</protein>